<evidence type="ECO:0000313" key="1">
    <source>
        <dbReference type="EMBL" id="SHJ24299.1"/>
    </source>
</evidence>
<accession>A0A1M6HQ20</accession>
<dbReference type="Gene3D" id="3.90.1140.10">
    <property type="entry name" value="Cyclic phosphodiesterase"/>
    <property type="match status" value="1"/>
</dbReference>
<evidence type="ECO:0008006" key="3">
    <source>
        <dbReference type="Google" id="ProtNLM"/>
    </source>
</evidence>
<proteinExistence type="predicted"/>
<dbReference type="InterPro" id="IPR009097">
    <property type="entry name" value="Cyclic_Pdiesterase"/>
</dbReference>
<reference evidence="1 2" key="1">
    <citation type="submission" date="2016-11" db="EMBL/GenBank/DDBJ databases">
        <authorList>
            <person name="Jaros S."/>
            <person name="Januszkiewicz K."/>
            <person name="Wedrychowicz H."/>
        </authorList>
    </citation>
    <scope>NUCLEOTIDE SEQUENCE [LARGE SCALE GENOMIC DNA]</scope>
    <source>
        <strain evidence="1 2">DSM 12906</strain>
    </source>
</reference>
<protein>
    <recommendedName>
        <fullName evidence="3">2'-5' RNA ligase</fullName>
    </recommendedName>
</protein>
<dbReference type="RefSeq" id="WP_073187807.1">
    <property type="nucleotide sequence ID" value="NZ_FQZG01000034.1"/>
</dbReference>
<dbReference type="Proteomes" id="UP000184512">
    <property type="component" value="Unassembled WGS sequence"/>
</dbReference>
<dbReference type="SUPFAM" id="SSF55144">
    <property type="entry name" value="LigT-like"/>
    <property type="match status" value="1"/>
</dbReference>
<gene>
    <name evidence="1" type="ORF">SAMN02745244_02027</name>
</gene>
<dbReference type="AlphaFoldDB" id="A0A1M6HQ20"/>
<evidence type="ECO:0000313" key="2">
    <source>
        <dbReference type="Proteomes" id="UP000184512"/>
    </source>
</evidence>
<keyword evidence="2" id="KW-1185">Reference proteome</keyword>
<dbReference type="STRING" id="1123357.SAMN02745244_02027"/>
<name>A0A1M6HQ20_9ACTN</name>
<sequence length="205" mass="21733">MVSNFFAGTVDDWDDPAGMLHAYLVPDGSVLDRLVAPTLALDALPFLAVQPREALHVTVLRFPFLIRSLSESQVAELAAAAGRSSAGTGPLLLDFDEPHATADSVLLRADPVDGWHRLVAAARAAAAEALGEGAGRYAPPPAPHLTLAYATAGGDDGEIEAALWRGAEPHRFGQVVFDRIAWCAVHQNRDAGTYTFETINETPLG</sequence>
<dbReference type="OrthoDB" id="5193841at2"/>
<organism evidence="1 2">
    <name type="scientific">Tessaracoccus bendigoensis DSM 12906</name>
    <dbReference type="NCBI Taxonomy" id="1123357"/>
    <lineage>
        <taxon>Bacteria</taxon>
        <taxon>Bacillati</taxon>
        <taxon>Actinomycetota</taxon>
        <taxon>Actinomycetes</taxon>
        <taxon>Propionibacteriales</taxon>
        <taxon>Propionibacteriaceae</taxon>
        <taxon>Tessaracoccus</taxon>
    </lineage>
</organism>
<dbReference type="EMBL" id="FQZG01000034">
    <property type="protein sequence ID" value="SHJ24299.1"/>
    <property type="molecule type" value="Genomic_DNA"/>
</dbReference>